<reference evidence="3" key="1">
    <citation type="journal article" date="2019" name="Int. J. Syst. Evol. Microbiol.">
        <title>The Global Catalogue of Microorganisms (GCM) 10K type strain sequencing project: providing services to taxonomists for standard genome sequencing and annotation.</title>
        <authorList>
            <consortium name="The Broad Institute Genomics Platform"/>
            <consortium name="The Broad Institute Genome Sequencing Center for Infectious Disease"/>
            <person name="Wu L."/>
            <person name="Ma J."/>
        </authorList>
    </citation>
    <scope>NUCLEOTIDE SEQUENCE [LARGE SCALE GENOMIC DNA]</scope>
    <source>
        <strain evidence="3">CGMCC 1.7064</strain>
    </source>
</reference>
<comment type="caution">
    <text evidence="2">The sequence shown here is derived from an EMBL/GenBank/DDBJ whole genome shotgun (WGS) entry which is preliminary data.</text>
</comment>
<keyword evidence="3" id="KW-1185">Reference proteome</keyword>
<evidence type="ECO:0000313" key="2">
    <source>
        <dbReference type="EMBL" id="GGO48780.1"/>
    </source>
</evidence>
<gene>
    <name evidence="2" type="ORF">GCM10010977_29170</name>
</gene>
<dbReference type="EMBL" id="BMLQ01000010">
    <property type="protein sequence ID" value="GGO48780.1"/>
    <property type="molecule type" value="Genomic_DNA"/>
</dbReference>
<proteinExistence type="predicted"/>
<feature type="region of interest" description="Disordered" evidence="1">
    <location>
        <begin position="250"/>
        <end position="274"/>
    </location>
</feature>
<accession>A0ABQ2MAC5</accession>
<organism evidence="2 3">
    <name type="scientific">Citricoccus zhacaiensis</name>
    <dbReference type="NCBI Taxonomy" id="489142"/>
    <lineage>
        <taxon>Bacteria</taxon>
        <taxon>Bacillati</taxon>
        <taxon>Actinomycetota</taxon>
        <taxon>Actinomycetes</taxon>
        <taxon>Micrococcales</taxon>
        <taxon>Micrococcaceae</taxon>
        <taxon>Citricoccus</taxon>
    </lineage>
</organism>
<dbReference type="Proteomes" id="UP000642509">
    <property type="component" value="Unassembled WGS sequence"/>
</dbReference>
<sequence>MCRTLCLDFDAKPATGGEPAVLSDVHTTTGLLHAAGASWIRDRSPSGGRHVYVPLREPVPFHVARELVEALAIACPTLDPSPHRSIISGCIRTPGSVHRAGGHQQLEMGLEDAVAVATHRNGQDAFDRLWEELSEHRAMVRAHRYEEAEPDGVVSADASGPVAVSGRTMSTEMLRTATDGTWNHTRYASASEARQAVLVNAAGSGLGLVDIQARILNGVWPGLAQFYSRYSPTHRQAALRRDWVEAQRFATQSPVRKSNTSQPSTQGGPSISASQQVRTWLNALKVVDTRMGSDRNSLTKRLLLRAVAEACMKTGDVVVAFGVRALAVAIGSDASTVSRHLRELVQDPEPLLALIQKGHGTEADTYRLVVPDHLEQAAAARSWRPGKIHALRPVFRSLGMPEALVFEALEMLGTSVPVKTLVQESGLSRTAVNDALNVLASWRLCTGSAGLWSLSPTASDANLEALAEQLGVLEQVSQQVARYRAERAVWHSWLAARAAAQSAGYIDDLGHASLLWELVEPPPDPWESTLVPG</sequence>
<evidence type="ECO:0000256" key="1">
    <source>
        <dbReference type="SAM" id="MobiDB-lite"/>
    </source>
</evidence>
<name>A0ABQ2MAC5_9MICC</name>
<protein>
    <recommendedName>
        <fullName evidence="4">HTH iclR-type domain-containing protein</fullName>
    </recommendedName>
</protein>
<evidence type="ECO:0000313" key="3">
    <source>
        <dbReference type="Proteomes" id="UP000642509"/>
    </source>
</evidence>
<dbReference type="RefSeq" id="WP_188806894.1">
    <property type="nucleotide sequence ID" value="NZ_BAAAOU010000010.1"/>
</dbReference>
<evidence type="ECO:0008006" key="4">
    <source>
        <dbReference type="Google" id="ProtNLM"/>
    </source>
</evidence>